<dbReference type="InterPro" id="IPR001626">
    <property type="entry name" value="ABC_TroCD"/>
</dbReference>
<feature type="transmembrane region" description="Helical" evidence="7">
    <location>
        <begin position="224"/>
        <end position="248"/>
    </location>
</feature>
<comment type="subcellular location">
    <subcellularLocation>
        <location evidence="6">Cell membrane</location>
        <topology evidence="6">Multi-pass membrane protein</topology>
    </subcellularLocation>
    <subcellularLocation>
        <location evidence="1">Membrane</location>
        <topology evidence="1">Multi-pass membrane protein</topology>
    </subcellularLocation>
</comment>
<keyword evidence="4 7" id="KW-1133">Transmembrane helix</keyword>
<evidence type="ECO:0000313" key="8">
    <source>
        <dbReference type="EMBL" id="PIS04701.1"/>
    </source>
</evidence>
<keyword evidence="6" id="KW-0813">Transport</keyword>
<dbReference type="PANTHER" id="PTHR30477:SF0">
    <property type="entry name" value="METAL TRANSPORT SYSTEM MEMBRANE PROTEIN TM_0125-RELATED"/>
    <property type="match status" value="1"/>
</dbReference>
<name>A0A2H0W2I2_9BACT</name>
<sequence length="277" mass="29829">MAAKNTNTIMLEILQFPFMQRALISGTVLALLLAVLGVFVVIKKMSFYSEGIAHASLAGVAIGVLLSWNPLVTALIFTAGLATLMWFIQKKTTISADSSIGILFTSGMALGILLMSLQRGYQPELISFLFGNILSITNAELILIVVLSVVFLIFLVRQFKQLVIIAFNTELAEASGARVALYEWLFYVMAGVAVVLGIKVLGIVLVTALLVIPVAIGKIVADNLIWFVIASVIAAEVMVWLGLLVSYYADLPSGATIVLVGTVIFILSMFLKDNAIK</sequence>
<dbReference type="PANTHER" id="PTHR30477">
    <property type="entry name" value="ABC-TRANSPORTER METAL-BINDING PROTEIN"/>
    <property type="match status" value="1"/>
</dbReference>
<evidence type="ECO:0000256" key="7">
    <source>
        <dbReference type="SAM" id="Phobius"/>
    </source>
</evidence>
<accession>A0A2H0W2I2</accession>
<evidence type="ECO:0000256" key="6">
    <source>
        <dbReference type="RuleBase" id="RU003943"/>
    </source>
</evidence>
<dbReference type="Pfam" id="PF00950">
    <property type="entry name" value="ABC-3"/>
    <property type="match status" value="1"/>
</dbReference>
<evidence type="ECO:0000256" key="4">
    <source>
        <dbReference type="ARBA" id="ARBA00022989"/>
    </source>
</evidence>
<evidence type="ECO:0000256" key="2">
    <source>
        <dbReference type="ARBA" id="ARBA00008034"/>
    </source>
</evidence>
<keyword evidence="5 7" id="KW-0472">Membrane</keyword>
<keyword evidence="3 6" id="KW-0812">Transmembrane</keyword>
<dbReference type="AlphaFoldDB" id="A0A2H0W2I2"/>
<gene>
    <name evidence="8" type="ORF">COT81_05030</name>
</gene>
<feature type="transmembrane region" description="Helical" evidence="7">
    <location>
        <begin position="254"/>
        <end position="271"/>
    </location>
</feature>
<protein>
    <submittedName>
        <fullName evidence="8">Metal ABC transporter permease</fullName>
    </submittedName>
</protein>
<dbReference type="GO" id="GO:0055085">
    <property type="term" value="P:transmembrane transport"/>
    <property type="evidence" value="ECO:0007669"/>
    <property type="project" value="InterPro"/>
</dbReference>
<comment type="caution">
    <text evidence="8">The sequence shown here is derived from an EMBL/GenBank/DDBJ whole genome shotgun (WGS) entry which is preliminary data.</text>
</comment>
<feature type="transmembrane region" description="Helical" evidence="7">
    <location>
        <begin position="129"/>
        <end position="155"/>
    </location>
</feature>
<dbReference type="Gene3D" id="1.10.3470.10">
    <property type="entry name" value="ABC transporter involved in vitamin B12 uptake, BtuC"/>
    <property type="match status" value="1"/>
</dbReference>
<feature type="transmembrane region" description="Helical" evidence="7">
    <location>
        <begin position="22"/>
        <end position="42"/>
    </location>
</feature>
<comment type="similarity">
    <text evidence="2 6">Belongs to the ABC-3 integral membrane protein family.</text>
</comment>
<feature type="transmembrane region" description="Helical" evidence="7">
    <location>
        <begin position="187"/>
        <end position="212"/>
    </location>
</feature>
<evidence type="ECO:0000313" key="9">
    <source>
        <dbReference type="Proteomes" id="UP000230935"/>
    </source>
</evidence>
<dbReference type="InterPro" id="IPR037294">
    <property type="entry name" value="ABC_BtuC-like"/>
</dbReference>
<evidence type="ECO:0000256" key="3">
    <source>
        <dbReference type="ARBA" id="ARBA00022692"/>
    </source>
</evidence>
<dbReference type="SUPFAM" id="SSF81345">
    <property type="entry name" value="ABC transporter involved in vitamin B12 uptake, BtuC"/>
    <property type="match status" value="1"/>
</dbReference>
<organism evidence="8 9">
    <name type="scientific">Candidatus Buchananbacteria bacterium CG10_big_fil_rev_8_21_14_0_10_42_9</name>
    <dbReference type="NCBI Taxonomy" id="1974526"/>
    <lineage>
        <taxon>Bacteria</taxon>
        <taxon>Candidatus Buchananiibacteriota</taxon>
    </lineage>
</organism>
<dbReference type="GO" id="GO:0043190">
    <property type="term" value="C:ATP-binding cassette (ABC) transporter complex"/>
    <property type="evidence" value="ECO:0007669"/>
    <property type="project" value="InterPro"/>
</dbReference>
<dbReference type="GO" id="GO:0010043">
    <property type="term" value="P:response to zinc ion"/>
    <property type="evidence" value="ECO:0007669"/>
    <property type="project" value="TreeGrafter"/>
</dbReference>
<feature type="transmembrane region" description="Helical" evidence="7">
    <location>
        <begin position="100"/>
        <end position="117"/>
    </location>
</feature>
<proteinExistence type="inferred from homology"/>
<evidence type="ECO:0000256" key="5">
    <source>
        <dbReference type="ARBA" id="ARBA00023136"/>
    </source>
</evidence>
<dbReference type="EMBL" id="PEZZ01000040">
    <property type="protein sequence ID" value="PIS04701.1"/>
    <property type="molecule type" value="Genomic_DNA"/>
</dbReference>
<reference evidence="9" key="1">
    <citation type="submission" date="2017-09" db="EMBL/GenBank/DDBJ databases">
        <title>Depth-based differentiation of microbial function through sediment-hosted aquifers and enrichment of novel symbionts in the deep terrestrial subsurface.</title>
        <authorList>
            <person name="Probst A.J."/>
            <person name="Ladd B."/>
            <person name="Jarett J.K."/>
            <person name="Geller-Mcgrath D.E."/>
            <person name="Sieber C.M.K."/>
            <person name="Emerson J.B."/>
            <person name="Anantharaman K."/>
            <person name="Thomas B.C."/>
            <person name="Malmstrom R."/>
            <person name="Stieglmeier M."/>
            <person name="Klingl A."/>
            <person name="Woyke T."/>
            <person name="Ryan C.M."/>
            <person name="Banfield J.F."/>
        </authorList>
    </citation>
    <scope>NUCLEOTIDE SEQUENCE [LARGE SCALE GENOMIC DNA]</scope>
</reference>
<evidence type="ECO:0000256" key="1">
    <source>
        <dbReference type="ARBA" id="ARBA00004141"/>
    </source>
</evidence>
<feature type="transmembrane region" description="Helical" evidence="7">
    <location>
        <begin position="71"/>
        <end position="88"/>
    </location>
</feature>
<dbReference type="Proteomes" id="UP000230935">
    <property type="component" value="Unassembled WGS sequence"/>
</dbReference>